<dbReference type="Gene3D" id="2.30.30.110">
    <property type="match status" value="1"/>
</dbReference>
<dbReference type="InterPro" id="IPR011067">
    <property type="entry name" value="Plasmid_toxin/cell-grow_inhib"/>
</dbReference>
<dbReference type="Proteomes" id="UP000254777">
    <property type="component" value="Unassembled WGS sequence"/>
</dbReference>
<organism evidence="3 4">
    <name type="scientific">Peptoniphilus indolicus</name>
    <dbReference type="NCBI Taxonomy" id="33030"/>
    <lineage>
        <taxon>Bacteria</taxon>
        <taxon>Bacillati</taxon>
        <taxon>Bacillota</taxon>
        <taxon>Tissierellia</taxon>
        <taxon>Tissierellales</taxon>
        <taxon>Peptoniphilaceae</taxon>
        <taxon>Peptoniphilus</taxon>
    </lineage>
</organism>
<evidence type="ECO:0000313" key="3">
    <source>
        <dbReference type="EMBL" id="SUB74393.1"/>
    </source>
</evidence>
<dbReference type="Pfam" id="PF02452">
    <property type="entry name" value="PemK_toxin"/>
    <property type="match status" value="1"/>
</dbReference>
<evidence type="ECO:0000256" key="2">
    <source>
        <dbReference type="ARBA" id="ARBA00022649"/>
    </source>
</evidence>
<keyword evidence="2" id="KW-1277">Toxin-antitoxin system</keyword>
<dbReference type="AlphaFoldDB" id="A0A379DAX5"/>
<evidence type="ECO:0000313" key="4">
    <source>
        <dbReference type="Proteomes" id="UP000254777"/>
    </source>
</evidence>
<accession>A0A379DAX5</accession>
<evidence type="ECO:0000256" key="1">
    <source>
        <dbReference type="ARBA" id="ARBA00007521"/>
    </source>
</evidence>
<name>A0A379DAX5_9FIRM</name>
<gene>
    <name evidence="3" type="ORF">NCTC11088_00124</name>
</gene>
<protein>
    <submittedName>
        <fullName evidence="3">PemK-like protein</fullName>
    </submittedName>
</protein>
<dbReference type="EMBL" id="UGTH01000001">
    <property type="protein sequence ID" value="SUB74393.1"/>
    <property type="molecule type" value="Genomic_DNA"/>
</dbReference>
<proteinExistence type="inferred from homology"/>
<dbReference type="SUPFAM" id="SSF50118">
    <property type="entry name" value="Cell growth inhibitor/plasmid maintenance toxic component"/>
    <property type="match status" value="1"/>
</dbReference>
<sequence>MKYEIYGVYLIDFKQNLGGELSGKHYAVIVGDLTKPDNTILVAPMTSKKSGKKYRKGFTINCKDYQSNPSYEKAFVRVNKLREVSVNRIYGKKIYSLSQEDIYKLKESIKNIFYID</sequence>
<dbReference type="GO" id="GO:0003677">
    <property type="term" value="F:DNA binding"/>
    <property type="evidence" value="ECO:0007669"/>
    <property type="project" value="InterPro"/>
</dbReference>
<dbReference type="RefSeq" id="WP_115311914.1">
    <property type="nucleotide sequence ID" value="NZ_UGTH01000001.1"/>
</dbReference>
<dbReference type="InterPro" id="IPR003477">
    <property type="entry name" value="PemK-like"/>
</dbReference>
<reference evidence="3 4" key="1">
    <citation type="submission" date="2018-06" db="EMBL/GenBank/DDBJ databases">
        <authorList>
            <consortium name="Pathogen Informatics"/>
            <person name="Doyle S."/>
        </authorList>
    </citation>
    <scope>NUCLEOTIDE SEQUENCE [LARGE SCALE GENOMIC DNA]</scope>
    <source>
        <strain evidence="3 4">NCTC11088</strain>
    </source>
</reference>
<comment type="similarity">
    <text evidence="1">Belongs to the PemK/MazF family.</text>
</comment>